<proteinExistence type="predicted"/>
<evidence type="ECO:0000256" key="4">
    <source>
        <dbReference type="ARBA" id="ARBA00022840"/>
    </source>
</evidence>
<evidence type="ECO:0000259" key="5">
    <source>
        <dbReference type="PROSITE" id="PS50893"/>
    </source>
</evidence>
<dbReference type="InterPro" id="IPR003439">
    <property type="entry name" value="ABC_transporter-like_ATP-bd"/>
</dbReference>
<dbReference type="SUPFAM" id="SSF52540">
    <property type="entry name" value="P-loop containing nucleoside triphosphate hydrolases"/>
    <property type="match status" value="2"/>
</dbReference>
<dbReference type="PANTHER" id="PTHR43790">
    <property type="entry name" value="CARBOHYDRATE TRANSPORT ATP-BINDING PROTEIN MG119-RELATED"/>
    <property type="match status" value="1"/>
</dbReference>
<name>A0A7X2Z8L5_9BACL</name>
<evidence type="ECO:0000256" key="2">
    <source>
        <dbReference type="ARBA" id="ARBA00022737"/>
    </source>
</evidence>
<dbReference type="PROSITE" id="PS50893">
    <property type="entry name" value="ABC_TRANSPORTER_2"/>
    <property type="match status" value="2"/>
</dbReference>
<dbReference type="CDD" id="cd03215">
    <property type="entry name" value="ABC_Carb_Monos_II"/>
    <property type="match status" value="1"/>
</dbReference>
<dbReference type="PANTHER" id="PTHR43790:SF9">
    <property type="entry name" value="GALACTOFURANOSE TRANSPORTER ATP-BINDING PROTEIN YTFR"/>
    <property type="match status" value="1"/>
</dbReference>
<protein>
    <submittedName>
        <fullName evidence="6">ATP-binding cassette domain-containing protein</fullName>
    </submittedName>
</protein>
<dbReference type="CDD" id="cd03216">
    <property type="entry name" value="ABC_Carb_Monos_I"/>
    <property type="match status" value="1"/>
</dbReference>
<sequence>MIYNIFKVGWKMNHSRDTADFYLLRTEGLTKRFGSLVVNKDINLEVKQGSIHAILGENGAGKSTLMKMLYGVYAPDAGAIYMDGEAVSLHPPLKAKAKGIGMVFQDFRLIPAMTVLDNIALAMSSGGWRLRRKQLRDSILGISEKYGLSVDPDAHVWQLDLGQRQRLEIVKVLLIPGTRVIIFDEPTSVLVPQEVEAFLQMLGLLRQDGYGILLITHKINEVLACADQVSVLRSGQITYTASREDGLDGNVLIAAMMGAKTLKPVNKQTQDAARENPVVLQIERGTILGNHGETVLKDIQLTLRQGEITGVAGISGSGQRELAEVLFGLRHLTSGRLTVDGKELEGGTKAFMEAGVSFVSEDPLKESVIPGFTILEHMVLDGIPMKPKGAGIDWQHVRSLLEGSEEARALALAAADRRADQLSGGNVQRMVLSRALIRKPKILIISYPSRGLDIGTTRTIQQQLITLAERGTAVLLFSEDLDELFKLSDRLVVLSGKQLRGPYRPSETDASEIGSRMLKGELA</sequence>
<organism evidence="6 7">
    <name type="scientific">Paenibacillus validus</name>
    <dbReference type="NCBI Taxonomy" id="44253"/>
    <lineage>
        <taxon>Bacteria</taxon>
        <taxon>Bacillati</taxon>
        <taxon>Bacillota</taxon>
        <taxon>Bacilli</taxon>
        <taxon>Bacillales</taxon>
        <taxon>Paenibacillaceae</taxon>
        <taxon>Paenibacillus</taxon>
    </lineage>
</organism>
<evidence type="ECO:0000256" key="3">
    <source>
        <dbReference type="ARBA" id="ARBA00022741"/>
    </source>
</evidence>
<dbReference type="AlphaFoldDB" id="A0A7X2Z8L5"/>
<comment type="caution">
    <text evidence="6">The sequence shown here is derived from an EMBL/GenBank/DDBJ whole genome shotgun (WGS) entry which is preliminary data.</text>
</comment>
<dbReference type="GO" id="GO:0005524">
    <property type="term" value="F:ATP binding"/>
    <property type="evidence" value="ECO:0007669"/>
    <property type="project" value="UniProtKB-KW"/>
</dbReference>
<dbReference type="Gene3D" id="3.40.50.300">
    <property type="entry name" value="P-loop containing nucleotide triphosphate hydrolases"/>
    <property type="match status" value="2"/>
</dbReference>
<feature type="domain" description="ABC transporter" evidence="5">
    <location>
        <begin position="280"/>
        <end position="521"/>
    </location>
</feature>
<dbReference type="GO" id="GO:0016887">
    <property type="term" value="F:ATP hydrolysis activity"/>
    <property type="evidence" value="ECO:0007669"/>
    <property type="project" value="InterPro"/>
</dbReference>
<evidence type="ECO:0000313" key="6">
    <source>
        <dbReference type="EMBL" id="MUG70333.1"/>
    </source>
</evidence>
<reference evidence="6 7" key="1">
    <citation type="submission" date="2019-11" db="EMBL/GenBank/DDBJ databases">
        <title>Draft genome sequences of five Paenibacillus species of dairy origin.</title>
        <authorList>
            <person name="Olajide A.M."/>
            <person name="Chen S."/>
            <person name="Lapointe G."/>
        </authorList>
    </citation>
    <scope>NUCLEOTIDE SEQUENCE [LARGE SCALE GENOMIC DNA]</scope>
    <source>
        <strain evidence="6 7">2CS3</strain>
    </source>
</reference>
<evidence type="ECO:0000256" key="1">
    <source>
        <dbReference type="ARBA" id="ARBA00022448"/>
    </source>
</evidence>
<keyword evidence="4 6" id="KW-0067">ATP-binding</keyword>
<keyword evidence="2" id="KW-0677">Repeat</keyword>
<evidence type="ECO:0000313" key="7">
    <source>
        <dbReference type="Proteomes" id="UP000450917"/>
    </source>
</evidence>
<accession>A0A7X2Z8L5</accession>
<feature type="domain" description="ABC transporter" evidence="5">
    <location>
        <begin position="24"/>
        <end position="259"/>
    </location>
</feature>
<dbReference type="Proteomes" id="UP000450917">
    <property type="component" value="Unassembled WGS sequence"/>
</dbReference>
<keyword evidence="3" id="KW-0547">Nucleotide-binding</keyword>
<dbReference type="InterPro" id="IPR050107">
    <property type="entry name" value="ABC_carbohydrate_import_ATPase"/>
</dbReference>
<dbReference type="InterPro" id="IPR003593">
    <property type="entry name" value="AAA+_ATPase"/>
</dbReference>
<dbReference type="InterPro" id="IPR027417">
    <property type="entry name" value="P-loop_NTPase"/>
</dbReference>
<dbReference type="Pfam" id="PF00005">
    <property type="entry name" value="ABC_tran"/>
    <property type="match status" value="2"/>
</dbReference>
<dbReference type="SMART" id="SM00382">
    <property type="entry name" value="AAA"/>
    <property type="match status" value="2"/>
</dbReference>
<gene>
    <name evidence="6" type="ORF">GNP93_06535</name>
</gene>
<dbReference type="EMBL" id="WNZX01000004">
    <property type="protein sequence ID" value="MUG70333.1"/>
    <property type="molecule type" value="Genomic_DNA"/>
</dbReference>
<keyword evidence="7" id="KW-1185">Reference proteome</keyword>
<keyword evidence="1" id="KW-0813">Transport</keyword>